<organism evidence="2 3">
    <name type="scientific">Chitinophaga eiseniae</name>
    <dbReference type="NCBI Taxonomy" id="634771"/>
    <lineage>
        <taxon>Bacteria</taxon>
        <taxon>Pseudomonadati</taxon>
        <taxon>Bacteroidota</taxon>
        <taxon>Chitinophagia</taxon>
        <taxon>Chitinophagales</taxon>
        <taxon>Chitinophagaceae</taxon>
        <taxon>Chitinophaga</taxon>
    </lineage>
</organism>
<evidence type="ECO:0000313" key="2">
    <source>
        <dbReference type="EMBL" id="SKA14210.1"/>
    </source>
</evidence>
<dbReference type="PROSITE" id="PS51257">
    <property type="entry name" value="PROKAR_LIPOPROTEIN"/>
    <property type="match status" value="1"/>
</dbReference>
<accession>A0A1T4RDV2</accession>
<dbReference type="EMBL" id="FUWZ01000002">
    <property type="protein sequence ID" value="SKA14210.1"/>
    <property type="molecule type" value="Genomic_DNA"/>
</dbReference>
<dbReference type="AlphaFoldDB" id="A0A1T4RDV2"/>
<proteinExistence type="predicted"/>
<feature type="chain" id="PRO_5012684904" description="DUF4136 domain-containing protein" evidence="1">
    <location>
        <begin position="18"/>
        <end position="136"/>
    </location>
</feature>
<evidence type="ECO:0000256" key="1">
    <source>
        <dbReference type="SAM" id="SignalP"/>
    </source>
</evidence>
<feature type="signal peptide" evidence="1">
    <location>
        <begin position="1"/>
        <end position="17"/>
    </location>
</feature>
<sequence length="136" mass="15408">MKILLSVLTAAASLLFACNPTRNDHQVNKDAYDVITEKSYVYREFKPAASPEMDSALRLRKEITDYLDQQGFKPHIAGKDSLLFHRANGLEVMIEMPAPQDVWSMNTIIVFDPVKNPLFVNLHKGTAQVENYIKAK</sequence>
<gene>
    <name evidence="2" type="ORF">SAMN04488128_1021061</name>
</gene>
<name>A0A1T4RDV2_9BACT</name>
<dbReference type="RefSeq" id="WP_078669548.1">
    <property type="nucleotide sequence ID" value="NZ_FUWZ01000002.1"/>
</dbReference>
<dbReference type="Proteomes" id="UP000190367">
    <property type="component" value="Unassembled WGS sequence"/>
</dbReference>
<reference evidence="3" key="1">
    <citation type="submission" date="2017-02" db="EMBL/GenBank/DDBJ databases">
        <authorList>
            <person name="Varghese N."/>
            <person name="Submissions S."/>
        </authorList>
    </citation>
    <scope>NUCLEOTIDE SEQUENCE [LARGE SCALE GENOMIC DNA]</scope>
    <source>
        <strain evidence="3">DSM 22224</strain>
    </source>
</reference>
<evidence type="ECO:0008006" key="4">
    <source>
        <dbReference type="Google" id="ProtNLM"/>
    </source>
</evidence>
<dbReference type="STRING" id="634771.SAMN04488128_1021061"/>
<protein>
    <recommendedName>
        <fullName evidence="4">DUF4136 domain-containing protein</fullName>
    </recommendedName>
</protein>
<keyword evidence="3" id="KW-1185">Reference proteome</keyword>
<evidence type="ECO:0000313" key="3">
    <source>
        <dbReference type="Proteomes" id="UP000190367"/>
    </source>
</evidence>
<keyword evidence="1" id="KW-0732">Signal</keyword>
<dbReference type="OrthoDB" id="672708at2"/>